<dbReference type="AlphaFoldDB" id="A0AAV4P857"/>
<organism evidence="1 2">
    <name type="scientific">Caerostris extrusa</name>
    <name type="common">Bark spider</name>
    <name type="synonym">Caerostris bankana</name>
    <dbReference type="NCBI Taxonomy" id="172846"/>
    <lineage>
        <taxon>Eukaryota</taxon>
        <taxon>Metazoa</taxon>
        <taxon>Ecdysozoa</taxon>
        <taxon>Arthropoda</taxon>
        <taxon>Chelicerata</taxon>
        <taxon>Arachnida</taxon>
        <taxon>Araneae</taxon>
        <taxon>Araneomorphae</taxon>
        <taxon>Entelegynae</taxon>
        <taxon>Araneoidea</taxon>
        <taxon>Araneidae</taxon>
        <taxon>Caerostris</taxon>
    </lineage>
</organism>
<proteinExistence type="predicted"/>
<comment type="caution">
    <text evidence="1">The sequence shown here is derived from an EMBL/GenBank/DDBJ whole genome shotgun (WGS) entry which is preliminary data.</text>
</comment>
<dbReference type="Proteomes" id="UP001054945">
    <property type="component" value="Unassembled WGS sequence"/>
</dbReference>
<protein>
    <submittedName>
        <fullName evidence="1">Uncharacterized protein</fullName>
    </submittedName>
</protein>
<dbReference type="EMBL" id="BPLR01004217">
    <property type="protein sequence ID" value="GIX93226.1"/>
    <property type="molecule type" value="Genomic_DNA"/>
</dbReference>
<sequence length="80" mass="9318">MDSGKDSNLCRNRLLSYFKSESQIERKRRSFCFWNTFPKSFPPQPSFVGSWALGGEIREGTRMKLERAALFLLGDALFRH</sequence>
<accession>A0AAV4P857</accession>
<evidence type="ECO:0000313" key="1">
    <source>
        <dbReference type="EMBL" id="GIX93226.1"/>
    </source>
</evidence>
<keyword evidence="2" id="KW-1185">Reference proteome</keyword>
<name>A0AAV4P857_CAEEX</name>
<reference evidence="1 2" key="1">
    <citation type="submission" date="2021-06" db="EMBL/GenBank/DDBJ databases">
        <title>Caerostris extrusa draft genome.</title>
        <authorList>
            <person name="Kono N."/>
            <person name="Arakawa K."/>
        </authorList>
    </citation>
    <scope>NUCLEOTIDE SEQUENCE [LARGE SCALE GENOMIC DNA]</scope>
</reference>
<evidence type="ECO:0000313" key="2">
    <source>
        <dbReference type="Proteomes" id="UP001054945"/>
    </source>
</evidence>
<gene>
    <name evidence="1" type="ORF">CEXT_554151</name>
</gene>